<gene>
    <name evidence="7" type="ORF">I6H42_05200</name>
</gene>
<sequence>MLSTDTISLSPNPLVQALGKPAKEFTKSDIIGYIEDNNIPMLNLRYVGGDGRLKTLNFAVQSKAHLDRVLTLGERVDGSSLFTFVDATSSDLYVVPRLSTAFLNPFTPIKALDILCGFYDVDGVPLASAPQEILRKAQNALRQETGCELQALGELEYYLFSDREELFPVEPQRGYHESGPFSKWENVRTQTLLHLVTMGCAVKYAHSEVGNFVADGRQMIQQEIEFLPVDVVDAADQMVLAKWVLREVAHAHGIEVSFAPKIAVGQAGSGMHFHTRLVKDGVNRFSTGSGLTKDALKVIGGYLSHAASLTAFGNTAPTSFLRLVPHQEAPTAICWGDRNRSVLVRVPLGWQNIDDSMFRDANPAETQLIDLPNDSQTIELRSPDGSADIHLLLAGITVAARLGLTEPGMAKYARQRKVDGDASQTPGLEQLPASCFEAAGRLLAQRKDYEARGVFPCGLIDSWVSHLVDLGDEHLRDDLAESRVSVEELVTRYFHVG</sequence>
<evidence type="ECO:0000259" key="6">
    <source>
        <dbReference type="PROSITE" id="PS51987"/>
    </source>
</evidence>
<dbReference type="Gene3D" id="3.30.590.10">
    <property type="entry name" value="Glutamine synthetase/guanido kinase, catalytic domain"/>
    <property type="match status" value="1"/>
</dbReference>
<evidence type="ECO:0000313" key="7">
    <source>
        <dbReference type="EMBL" id="QQC43213.1"/>
    </source>
</evidence>
<dbReference type="PROSITE" id="PS51987">
    <property type="entry name" value="GS_CATALYTIC"/>
    <property type="match status" value="1"/>
</dbReference>
<organism evidence="7 8">
    <name type="scientific">Schaalia meyeri</name>
    <dbReference type="NCBI Taxonomy" id="52773"/>
    <lineage>
        <taxon>Bacteria</taxon>
        <taxon>Bacillati</taxon>
        <taxon>Actinomycetota</taxon>
        <taxon>Actinomycetes</taxon>
        <taxon>Actinomycetales</taxon>
        <taxon>Actinomycetaceae</taxon>
        <taxon>Schaalia</taxon>
    </lineage>
</organism>
<evidence type="ECO:0000256" key="3">
    <source>
        <dbReference type="ARBA" id="ARBA00033230"/>
    </source>
</evidence>
<dbReference type="InterPro" id="IPR008146">
    <property type="entry name" value="Gln_synth_cat_dom"/>
</dbReference>
<dbReference type="InterPro" id="IPR014746">
    <property type="entry name" value="Gln_synth/guanido_kin_cat_dom"/>
</dbReference>
<dbReference type="InterPro" id="IPR008147">
    <property type="entry name" value="Gln_synt_N"/>
</dbReference>
<accession>A0AAP9Y5P6</accession>
<evidence type="ECO:0000313" key="8">
    <source>
        <dbReference type="Proteomes" id="UP000595220"/>
    </source>
</evidence>
<dbReference type="GO" id="GO:0004356">
    <property type="term" value="F:glutamine synthetase activity"/>
    <property type="evidence" value="ECO:0007669"/>
    <property type="project" value="UniProtKB-EC"/>
</dbReference>
<evidence type="ECO:0000256" key="5">
    <source>
        <dbReference type="RuleBase" id="RU000384"/>
    </source>
</evidence>
<protein>
    <recommendedName>
        <fullName evidence="2">glutamine synthetase</fullName>
        <ecNumber evidence="2">6.3.1.2</ecNumber>
    </recommendedName>
    <alternativeName>
        <fullName evidence="3">Glutamine synthetase I beta</fullName>
    </alternativeName>
</protein>
<dbReference type="InterPro" id="IPR036651">
    <property type="entry name" value="Gln_synt_N_sf"/>
</dbReference>
<proteinExistence type="inferred from homology"/>
<dbReference type="SMART" id="SM01230">
    <property type="entry name" value="Gln-synt_C"/>
    <property type="match status" value="1"/>
</dbReference>
<dbReference type="Proteomes" id="UP000595220">
    <property type="component" value="Chromosome"/>
</dbReference>
<dbReference type="GO" id="GO:0016020">
    <property type="term" value="C:membrane"/>
    <property type="evidence" value="ECO:0007669"/>
    <property type="project" value="TreeGrafter"/>
</dbReference>
<dbReference type="EMBL" id="CP066065">
    <property type="protein sequence ID" value="QQC43213.1"/>
    <property type="molecule type" value="Genomic_DNA"/>
</dbReference>
<dbReference type="GO" id="GO:0006542">
    <property type="term" value="P:glutamine biosynthetic process"/>
    <property type="evidence" value="ECO:0007669"/>
    <property type="project" value="InterPro"/>
</dbReference>
<name>A0AAP9Y5P6_9ACTO</name>
<dbReference type="Pfam" id="PF03951">
    <property type="entry name" value="Gln-synt_N"/>
    <property type="match status" value="1"/>
</dbReference>
<evidence type="ECO:0000256" key="2">
    <source>
        <dbReference type="ARBA" id="ARBA00012937"/>
    </source>
</evidence>
<dbReference type="PANTHER" id="PTHR43407:SF1">
    <property type="entry name" value="LENGSIN"/>
    <property type="match status" value="1"/>
</dbReference>
<dbReference type="GO" id="GO:0005737">
    <property type="term" value="C:cytoplasm"/>
    <property type="evidence" value="ECO:0007669"/>
    <property type="project" value="TreeGrafter"/>
</dbReference>
<dbReference type="SUPFAM" id="SSF54368">
    <property type="entry name" value="Glutamine synthetase, N-terminal domain"/>
    <property type="match status" value="1"/>
</dbReference>
<dbReference type="SUPFAM" id="SSF55931">
    <property type="entry name" value="Glutamine synthetase/guanido kinase"/>
    <property type="match status" value="1"/>
</dbReference>
<dbReference type="PANTHER" id="PTHR43407">
    <property type="entry name" value="GLUTAMINE SYNTHETASE"/>
    <property type="match status" value="1"/>
</dbReference>
<evidence type="ECO:0000256" key="4">
    <source>
        <dbReference type="PROSITE-ProRule" id="PRU01331"/>
    </source>
</evidence>
<dbReference type="EC" id="6.3.1.2" evidence="2"/>
<comment type="similarity">
    <text evidence="1 4 5">Belongs to the glutamine synthetase family.</text>
</comment>
<dbReference type="AlphaFoldDB" id="A0AAP9Y5P6"/>
<dbReference type="GO" id="GO:0019740">
    <property type="term" value="P:nitrogen utilization"/>
    <property type="evidence" value="ECO:0007669"/>
    <property type="project" value="TreeGrafter"/>
</dbReference>
<evidence type="ECO:0000256" key="1">
    <source>
        <dbReference type="ARBA" id="ARBA00009897"/>
    </source>
</evidence>
<reference evidence="7 8" key="1">
    <citation type="submission" date="2020-12" db="EMBL/GenBank/DDBJ databases">
        <title>FDA dAtabase for Regulatory Grade micrObial Sequences (FDA-ARGOS): Supporting development and validation of Infectious Disease Dx tests.</title>
        <authorList>
            <person name="Sproer C."/>
            <person name="Gronow S."/>
            <person name="Severitt S."/>
            <person name="Schroder I."/>
            <person name="Tallon L."/>
            <person name="Sadzewicz L."/>
            <person name="Zhao X."/>
            <person name="Boylan J."/>
            <person name="Ott S."/>
            <person name="Bowen H."/>
            <person name="Vavikolanu K."/>
            <person name="Mehta A."/>
            <person name="Aluvathingal J."/>
            <person name="Nadendla S."/>
            <person name="Lowell S."/>
            <person name="Myers T."/>
            <person name="Yan Y."/>
            <person name="Sichtig H."/>
        </authorList>
    </citation>
    <scope>NUCLEOTIDE SEQUENCE [LARGE SCALE GENOMIC DNA]</scope>
    <source>
        <strain evidence="7 8">FDAARGOS_985</strain>
    </source>
</reference>
<dbReference type="Gene3D" id="3.10.20.70">
    <property type="entry name" value="Glutamine synthetase, N-terminal domain"/>
    <property type="match status" value="1"/>
</dbReference>
<dbReference type="RefSeq" id="WP_074633516.1">
    <property type="nucleotide sequence ID" value="NZ_CP066065.1"/>
</dbReference>
<keyword evidence="8" id="KW-1185">Reference proteome</keyword>
<dbReference type="Pfam" id="PF00120">
    <property type="entry name" value="Gln-synt_C"/>
    <property type="match status" value="1"/>
</dbReference>
<feature type="domain" description="GS catalytic" evidence="6">
    <location>
        <begin position="130"/>
        <end position="497"/>
    </location>
</feature>